<reference evidence="3" key="2">
    <citation type="submission" date="2020-09" db="EMBL/GenBank/DDBJ databases">
        <authorList>
            <person name="Sun Q."/>
            <person name="Kim S."/>
        </authorList>
    </citation>
    <scope>NUCLEOTIDE SEQUENCE</scope>
    <source>
        <strain evidence="3">KCTC 32337</strain>
    </source>
</reference>
<dbReference type="SMART" id="SM00175">
    <property type="entry name" value="RAB"/>
    <property type="match status" value="1"/>
</dbReference>
<proteinExistence type="predicted"/>
<dbReference type="Pfam" id="PF00071">
    <property type="entry name" value="Ras"/>
    <property type="match status" value="1"/>
</dbReference>
<evidence type="ECO:0000313" key="4">
    <source>
        <dbReference type="Proteomes" id="UP000622604"/>
    </source>
</evidence>
<evidence type="ECO:0000256" key="1">
    <source>
        <dbReference type="ARBA" id="ARBA00022741"/>
    </source>
</evidence>
<dbReference type="InterPro" id="IPR027417">
    <property type="entry name" value="P-loop_NTPase"/>
</dbReference>
<dbReference type="SUPFAM" id="SSF52540">
    <property type="entry name" value="P-loop containing nucleoside triphosphate hydrolases"/>
    <property type="match status" value="1"/>
</dbReference>
<dbReference type="PROSITE" id="PS51421">
    <property type="entry name" value="RAS"/>
    <property type="match status" value="1"/>
</dbReference>
<dbReference type="GO" id="GO:0003924">
    <property type="term" value="F:GTPase activity"/>
    <property type="evidence" value="ECO:0007669"/>
    <property type="project" value="InterPro"/>
</dbReference>
<dbReference type="GO" id="GO:0005525">
    <property type="term" value="F:GTP binding"/>
    <property type="evidence" value="ECO:0007669"/>
    <property type="project" value="UniProtKB-KW"/>
</dbReference>
<evidence type="ECO:0000256" key="2">
    <source>
        <dbReference type="ARBA" id="ARBA00023134"/>
    </source>
</evidence>
<dbReference type="NCBIfam" id="TIGR00231">
    <property type="entry name" value="small_GTP"/>
    <property type="match status" value="1"/>
</dbReference>
<dbReference type="SMART" id="SM00173">
    <property type="entry name" value="RAS"/>
    <property type="match status" value="1"/>
</dbReference>
<dbReference type="PROSITE" id="PS51419">
    <property type="entry name" value="RAB"/>
    <property type="match status" value="1"/>
</dbReference>
<comment type="caution">
    <text evidence="3">The sequence shown here is derived from an EMBL/GenBank/DDBJ whole genome shotgun (WGS) entry which is preliminary data.</text>
</comment>
<dbReference type="InterPro" id="IPR001806">
    <property type="entry name" value="Small_GTPase"/>
</dbReference>
<name>A0A8H9M509_9ALTE</name>
<dbReference type="PANTHER" id="PTHR47977">
    <property type="entry name" value="RAS-RELATED PROTEIN RAB"/>
    <property type="match status" value="1"/>
</dbReference>
<dbReference type="RefSeq" id="WP_191866850.1">
    <property type="nucleotide sequence ID" value="NZ_BMZC01000012.1"/>
</dbReference>
<keyword evidence="2" id="KW-0342">GTP-binding</keyword>
<reference evidence="3" key="1">
    <citation type="journal article" date="2014" name="Int. J. Syst. Evol. Microbiol.">
        <title>Complete genome sequence of Corynebacterium casei LMG S-19264T (=DSM 44701T), isolated from a smear-ripened cheese.</title>
        <authorList>
            <consortium name="US DOE Joint Genome Institute (JGI-PGF)"/>
            <person name="Walter F."/>
            <person name="Albersmeier A."/>
            <person name="Kalinowski J."/>
            <person name="Ruckert C."/>
        </authorList>
    </citation>
    <scope>NUCLEOTIDE SEQUENCE</scope>
    <source>
        <strain evidence="3">KCTC 32337</strain>
    </source>
</reference>
<keyword evidence="1" id="KW-0547">Nucleotide-binding</keyword>
<dbReference type="FunFam" id="3.40.50.300:FF:001447">
    <property type="entry name" value="Ras-related protein Rab-1B"/>
    <property type="match status" value="1"/>
</dbReference>
<dbReference type="InterPro" id="IPR005225">
    <property type="entry name" value="Small_GTP-bd"/>
</dbReference>
<dbReference type="Proteomes" id="UP000622604">
    <property type="component" value="Unassembled WGS sequence"/>
</dbReference>
<dbReference type="PRINTS" id="PR00449">
    <property type="entry name" value="RASTRNSFRMNG"/>
</dbReference>
<protein>
    <submittedName>
        <fullName evidence="3">GTP-binding protein</fullName>
    </submittedName>
</protein>
<dbReference type="Gene3D" id="3.40.50.300">
    <property type="entry name" value="P-loop containing nucleotide triphosphate hydrolases"/>
    <property type="match status" value="1"/>
</dbReference>
<dbReference type="CDD" id="cd00154">
    <property type="entry name" value="Rab"/>
    <property type="match status" value="1"/>
</dbReference>
<dbReference type="InterPro" id="IPR050227">
    <property type="entry name" value="Rab"/>
</dbReference>
<dbReference type="AlphaFoldDB" id="A0A8H9M509"/>
<sequence>MIQKKICLLGASGVGKTSLIKQFVEGIFSEKYLTSIGVKIDKKQVECETGSVQLMLWDIEGIDRYCGFQPKYLRGASAIIVVVDQTRSQSLIEGLEIFKLARDISDMPAILAINKSDLDTTWHWDEDELKELSSPFNHTFLTSAKTGANVERLFSTLAQHLLSEDGS</sequence>
<dbReference type="EMBL" id="BMZC01000012">
    <property type="protein sequence ID" value="GGZ74974.1"/>
    <property type="molecule type" value="Genomic_DNA"/>
</dbReference>
<accession>A0A8H9M509</accession>
<gene>
    <name evidence="3" type="ORF">GCM10011274_36450</name>
</gene>
<organism evidence="3 4">
    <name type="scientific">Paraglaciecola chathamensis</name>
    <dbReference type="NCBI Taxonomy" id="368405"/>
    <lineage>
        <taxon>Bacteria</taxon>
        <taxon>Pseudomonadati</taxon>
        <taxon>Pseudomonadota</taxon>
        <taxon>Gammaproteobacteria</taxon>
        <taxon>Alteromonadales</taxon>
        <taxon>Alteromonadaceae</taxon>
        <taxon>Paraglaciecola</taxon>
    </lineage>
</organism>
<evidence type="ECO:0000313" key="3">
    <source>
        <dbReference type="EMBL" id="GGZ74974.1"/>
    </source>
</evidence>